<dbReference type="AlphaFoldDB" id="A0A2K1KMX4"/>
<dbReference type="EnsemblPlants" id="Pp3c4_10730V3.3">
    <property type="protein sequence ID" value="Pp3c4_10730V3.3"/>
    <property type="gene ID" value="Pp3c4_10730"/>
</dbReference>
<dbReference type="PANTHER" id="PTHR21461:SF12">
    <property type="entry name" value="GALACTAN BETA-1,4-GALACTOSYLTRANSFERASE GALS2"/>
    <property type="match status" value="1"/>
</dbReference>
<protein>
    <recommendedName>
        <fullName evidence="8">Glycosyltransferase family 92 protein</fullName>
        <ecNumber evidence="8">2.4.1.-</ecNumber>
    </recommendedName>
</protein>
<reference evidence="9 11" key="1">
    <citation type="journal article" date="2008" name="Science">
        <title>The Physcomitrella genome reveals evolutionary insights into the conquest of land by plants.</title>
        <authorList>
            <person name="Rensing S."/>
            <person name="Lang D."/>
            <person name="Zimmer A."/>
            <person name="Terry A."/>
            <person name="Salamov A."/>
            <person name="Shapiro H."/>
            <person name="Nishiyama T."/>
            <person name="Perroud P.-F."/>
            <person name="Lindquist E."/>
            <person name="Kamisugi Y."/>
            <person name="Tanahashi T."/>
            <person name="Sakakibara K."/>
            <person name="Fujita T."/>
            <person name="Oishi K."/>
            <person name="Shin-I T."/>
            <person name="Kuroki Y."/>
            <person name="Toyoda A."/>
            <person name="Suzuki Y."/>
            <person name="Hashimoto A."/>
            <person name="Yamaguchi K."/>
            <person name="Sugano A."/>
            <person name="Kohara Y."/>
            <person name="Fujiyama A."/>
            <person name="Anterola A."/>
            <person name="Aoki S."/>
            <person name="Ashton N."/>
            <person name="Barbazuk W.B."/>
            <person name="Barker E."/>
            <person name="Bennetzen J."/>
            <person name="Bezanilla M."/>
            <person name="Blankenship R."/>
            <person name="Cho S.H."/>
            <person name="Dutcher S."/>
            <person name="Estelle M."/>
            <person name="Fawcett J.A."/>
            <person name="Gundlach H."/>
            <person name="Hanada K."/>
            <person name="Heyl A."/>
            <person name="Hicks K.A."/>
            <person name="Hugh J."/>
            <person name="Lohr M."/>
            <person name="Mayer K."/>
            <person name="Melkozernov A."/>
            <person name="Murata T."/>
            <person name="Nelson D."/>
            <person name="Pils B."/>
            <person name="Prigge M."/>
            <person name="Reiss B."/>
            <person name="Renner T."/>
            <person name="Rombauts S."/>
            <person name="Rushton P."/>
            <person name="Sanderfoot A."/>
            <person name="Schween G."/>
            <person name="Shiu S.-H."/>
            <person name="Stueber K."/>
            <person name="Theodoulou F.L."/>
            <person name="Tu H."/>
            <person name="Van de Peer Y."/>
            <person name="Verrier P.J."/>
            <person name="Waters E."/>
            <person name="Wood A."/>
            <person name="Yang L."/>
            <person name="Cove D."/>
            <person name="Cuming A."/>
            <person name="Hasebe M."/>
            <person name="Lucas S."/>
            <person name="Mishler D.B."/>
            <person name="Reski R."/>
            <person name="Grigoriev I."/>
            <person name="Quatrano R.S."/>
            <person name="Boore J.L."/>
        </authorList>
    </citation>
    <scope>NUCLEOTIDE SEQUENCE [LARGE SCALE GENOMIC DNA]</scope>
    <source>
        <strain evidence="10 11">cv. Gransden 2004</strain>
    </source>
</reference>
<dbReference type="Gramene" id="Pp3c4_10730V3.3">
    <property type="protein sequence ID" value="Pp3c4_10730V3.3"/>
    <property type="gene ID" value="Pp3c4_10730"/>
</dbReference>
<dbReference type="RefSeq" id="XP_024373475.1">
    <property type="nucleotide sequence ID" value="XM_024517707.2"/>
</dbReference>
<keyword evidence="6 8" id="KW-1133">Transmembrane helix</keyword>
<dbReference type="OrthoDB" id="2526284at2759"/>
<evidence type="ECO:0000256" key="6">
    <source>
        <dbReference type="ARBA" id="ARBA00022989"/>
    </source>
</evidence>
<dbReference type="OMA" id="KYNARKD"/>
<dbReference type="GO" id="GO:0016020">
    <property type="term" value="C:membrane"/>
    <property type="evidence" value="ECO:0007669"/>
    <property type="project" value="UniProtKB-SubCell"/>
</dbReference>
<evidence type="ECO:0000256" key="4">
    <source>
        <dbReference type="ARBA" id="ARBA00022679"/>
    </source>
</evidence>
<dbReference type="EnsemblPlants" id="Pp3c4_10730V3.1">
    <property type="protein sequence ID" value="Pp3c4_10730V3.1"/>
    <property type="gene ID" value="Pp3c4_10730"/>
</dbReference>
<keyword evidence="11" id="KW-1185">Reference proteome</keyword>
<dbReference type="GeneID" id="112281324"/>
<comment type="similarity">
    <text evidence="2 8">Belongs to the glycosyltransferase 92 family.</text>
</comment>
<dbReference type="EC" id="2.4.1.-" evidence="8"/>
<keyword evidence="4 8" id="KW-0808">Transferase</keyword>
<evidence type="ECO:0000313" key="10">
    <source>
        <dbReference type="EnsemblPlants" id="Pp3c4_10730V3.1"/>
    </source>
</evidence>
<dbReference type="InterPro" id="IPR008166">
    <property type="entry name" value="Glyco_transf_92"/>
</dbReference>
<reference evidence="9 11" key="2">
    <citation type="journal article" date="2018" name="Plant J.">
        <title>The Physcomitrella patens chromosome-scale assembly reveals moss genome structure and evolution.</title>
        <authorList>
            <person name="Lang D."/>
            <person name="Ullrich K.K."/>
            <person name="Murat F."/>
            <person name="Fuchs J."/>
            <person name="Jenkins J."/>
            <person name="Haas F.B."/>
            <person name="Piednoel M."/>
            <person name="Gundlach H."/>
            <person name="Van Bel M."/>
            <person name="Meyberg R."/>
            <person name="Vives C."/>
            <person name="Morata J."/>
            <person name="Symeonidi A."/>
            <person name="Hiss M."/>
            <person name="Muchero W."/>
            <person name="Kamisugi Y."/>
            <person name="Saleh O."/>
            <person name="Blanc G."/>
            <person name="Decker E.L."/>
            <person name="van Gessel N."/>
            <person name="Grimwood J."/>
            <person name="Hayes R.D."/>
            <person name="Graham S.W."/>
            <person name="Gunter L.E."/>
            <person name="McDaniel S.F."/>
            <person name="Hoernstein S.N.W."/>
            <person name="Larsson A."/>
            <person name="Li F.W."/>
            <person name="Perroud P.F."/>
            <person name="Phillips J."/>
            <person name="Ranjan P."/>
            <person name="Rokshar D.S."/>
            <person name="Rothfels C.J."/>
            <person name="Schneider L."/>
            <person name="Shu S."/>
            <person name="Stevenson D.W."/>
            <person name="Thummler F."/>
            <person name="Tillich M."/>
            <person name="Villarreal Aguilar J.C."/>
            <person name="Widiez T."/>
            <person name="Wong G.K."/>
            <person name="Wymore A."/>
            <person name="Zhang Y."/>
            <person name="Zimmer A.D."/>
            <person name="Quatrano R.S."/>
            <person name="Mayer K.F.X."/>
            <person name="Goodstein D."/>
            <person name="Casacuberta J.M."/>
            <person name="Vandepoele K."/>
            <person name="Reski R."/>
            <person name="Cuming A.C."/>
            <person name="Tuskan G.A."/>
            <person name="Maumus F."/>
            <person name="Salse J."/>
            <person name="Schmutz J."/>
            <person name="Rensing S.A."/>
        </authorList>
    </citation>
    <scope>NUCLEOTIDE SEQUENCE [LARGE SCALE GENOMIC DNA]</scope>
    <source>
        <strain evidence="10 11">cv. Gransden 2004</strain>
    </source>
</reference>
<dbReference type="KEGG" id="ppp:112281324"/>
<evidence type="ECO:0000256" key="5">
    <source>
        <dbReference type="ARBA" id="ARBA00022692"/>
    </source>
</evidence>
<gene>
    <name evidence="10" type="primary">LOC112281324</name>
    <name evidence="9" type="ORF">PHYPA_006024</name>
</gene>
<proteinExistence type="inferred from homology"/>
<reference evidence="10" key="3">
    <citation type="submission" date="2020-12" db="UniProtKB">
        <authorList>
            <consortium name="EnsemblPlants"/>
        </authorList>
    </citation>
    <scope>IDENTIFICATION</scope>
</reference>
<dbReference type="Pfam" id="PF01697">
    <property type="entry name" value="Glyco_transf_92"/>
    <property type="match status" value="1"/>
</dbReference>
<evidence type="ECO:0000256" key="1">
    <source>
        <dbReference type="ARBA" id="ARBA00004167"/>
    </source>
</evidence>
<organism evidence="9">
    <name type="scientific">Physcomitrium patens</name>
    <name type="common">Spreading-leaved earth moss</name>
    <name type="synonym">Physcomitrella patens</name>
    <dbReference type="NCBI Taxonomy" id="3218"/>
    <lineage>
        <taxon>Eukaryota</taxon>
        <taxon>Viridiplantae</taxon>
        <taxon>Streptophyta</taxon>
        <taxon>Embryophyta</taxon>
        <taxon>Bryophyta</taxon>
        <taxon>Bryophytina</taxon>
        <taxon>Bryopsida</taxon>
        <taxon>Funariidae</taxon>
        <taxon>Funariales</taxon>
        <taxon>Funariaceae</taxon>
        <taxon>Physcomitrium</taxon>
    </lineage>
</organism>
<evidence type="ECO:0000256" key="8">
    <source>
        <dbReference type="RuleBase" id="RU366017"/>
    </source>
</evidence>
<keyword evidence="5 8" id="KW-0812">Transmembrane</keyword>
<accession>A0A2K1KMX4</accession>
<comment type="subcellular location">
    <subcellularLocation>
        <location evidence="1">Membrane</location>
        <topology evidence="1">Single-pass membrane protein</topology>
    </subcellularLocation>
</comment>
<name>A0A2K1KMX4_PHYPA</name>
<dbReference type="EMBL" id="ABEU02000004">
    <property type="protein sequence ID" value="PNR55130.1"/>
    <property type="molecule type" value="Genomic_DNA"/>
</dbReference>
<sequence>MEREHSVLKVEAGREKACSRPQLGCSTPIKFSTIRLNIIYPMVMAIVLFLVVTQLLSLSGFGIKFWCTETTKVVGLETQLSPSLPQGSFLDENIDTSSIDLRHGDVRLFKPHGLATYLYIDMSAYRGSPRHFSIVGLTAKSIEKHHKPPYACEWVSSSNDKVVKGHAYKILPDWDYGKLYTVVVITCVFAEDVGTDGEGGELVLYASYGDRYRQPERVVVLTEVKGEYNSSVFDTKSFPYDYVYCGSSVYGNISPQRMREWMAYHAKFFGEKSHFILHDAGGFHEDVRKVLEPWIRQGRVTLQNIRQQEIYDGYYHNQFMVVNDCLFRSRFLANWTFFFDIDEYMYVDPSTTLSDVLNEKPDVSQIVIKQVPIESGLCVADNTRDQHERWLTERLIYRRVLKHGIHYDRKYAVQARHAEATGIHMSMNLRRGKTRVLQDERLRYYHYHGTITNRGNLCNKFVDSKNKTAVKSVQLRLDETMMKMAKDVKSYELKMIGKQPFVL</sequence>
<dbReference type="Gramene" id="Pp3c4_10730V3.1">
    <property type="protein sequence ID" value="Pp3c4_10730V3.1"/>
    <property type="gene ID" value="Pp3c4_10730"/>
</dbReference>
<evidence type="ECO:0000313" key="9">
    <source>
        <dbReference type="EMBL" id="PNR55130.1"/>
    </source>
</evidence>
<keyword evidence="7 8" id="KW-0472">Membrane</keyword>
<dbReference type="GO" id="GO:0005737">
    <property type="term" value="C:cytoplasm"/>
    <property type="evidence" value="ECO:0000318"/>
    <property type="project" value="GO_Central"/>
</dbReference>
<evidence type="ECO:0000256" key="3">
    <source>
        <dbReference type="ARBA" id="ARBA00022676"/>
    </source>
</evidence>
<dbReference type="FunCoup" id="A0A2K1KMX4">
    <property type="interactions" value="83"/>
</dbReference>
<dbReference type="PaxDb" id="3218-PP1S227_17V6.1"/>
<evidence type="ECO:0000256" key="2">
    <source>
        <dbReference type="ARBA" id="ARBA00007647"/>
    </source>
</evidence>
<evidence type="ECO:0000256" key="7">
    <source>
        <dbReference type="ARBA" id="ARBA00023136"/>
    </source>
</evidence>
<dbReference type="Proteomes" id="UP000006727">
    <property type="component" value="Chromosome 4"/>
</dbReference>
<feature type="transmembrane region" description="Helical" evidence="8">
    <location>
        <begin position="38"/>
        <end position="63"/>
    </location>
</feature>
<evidence type="ECO:0000313" key="11">
    <source>
        <dbReference type="Proteomes" id="UP000006727"/>
    </source>
</evidence>
<dbReference type="GO" id="GO:0016757">
    <property type="term" value="F:glycosyltransferase activity"/>
    <property type="evidence" value="ECO:0000318"/>
    <property type="project" value="GO_Central"/>
</dbReference>
<keyword evidence="3 8" id="KW-0328">Glycosyltransferase</keyword>
<dbReference type="PANTHER" id="PTHR21461">
    <property type="entry name" value="GLYCOSYLTRANSFERASE FAMILY 92 PROTEIN"/>
    <property type="match status" value="1"/>
</dbReference>